<dbReference type="GO" id="GO:0015918">
    <property type="term" value="P:sterol transport"/>
    <property type="evidence" value="ECO:0007669"/>
    <property type="project" value="InterPro"/>
</dbReference>
<sequence>MVFRLLGESLILSPLPRDGERTGMEEEDKQADYAVKVKGVQINPNPVVRGKPAKFSLSAITGISAIFKPLLSLLSPSPLDSFLDFVSWLMDLFLSHVTEDGRVASHETFCPGSYTLTMKLLGQDESQLSCVSFDFKIRVGSPVDDD</sequence>
<dbReference type="PANTHER" id="PTHR11306">
    <property type="entry name" value="NIEMANN PICK TYPE C2 PROTEIN NPC2-RELATED"/>
    <property type="match status" value="1"/>
</dbReference>
<keyword evidence="1" id="KW-0732">Signal</keyword>
<dbReference type="InterPro" id="IPR039670">
    <property type="entry name" value="NPC2-like"/>
</dbReference>
<name>A0A7I8IKN7_SPIIN</name>
<organism evidence="2">
    <name type="scientific">Spirodela intermedia</name>
    <name type="common">Intermediate duckweed</name>
    <dbReference type="NCBI Taxonomy" id="51605"/>
    <lineage>
        <taxon>Eukaryota</taxon>
        <taxon>Viridiplantae</taxon>
        <taxon>Streptophyta</taxon>
        <taxon>Embryophyta</taxon>
        <taxon>Tracheophyta</taxon>
        <taxon>Spermatophyta</taxon>
        <taxon>Magnoliopsida</taxon>
        <taxon>Liliopsida</taxon>
        <taxon>Araceae</taxon>
        <taxon>Lemnoideae</taxon>
        <taxon>Spirodela</taxon>
    </lineage>
</organism>
<evidence type="ECO:0000256" key="1">
    <source>
        <dbReference type="ARBA" id="ARBA00022729"/>
    </source>
</evidence>
<dbReference type="EMBL" id="LR743591">
    <property type="protein sequence ID" value="CAA2618719.1"/>
    <property type="molecule type" value="Genomic_DNA"/>
</dbReference>
<accession>A0A7I8IKN7</accession>
<evidence type="ECO:0000313" key="2">
    <source>
        <dbReference type="EMBL" id="CAA2618719.1"/>
    </source>
</evidence>
<evidence type="ECO:0000313" key="3">
    <source>
        <dbReference type="Proteomes" id="UP001189122"/>
    </source>
</evidence>
<gene>
    <name evidence="2" type="ORF">SI7747_04004886</name>
</gene>
<dbReference type="PANTHER" id="PTHR11306:SF0">
    <property type="entry name" value="PHOSPHATIDYLGLYCEROL_PHOSPHATIDYLINOSITOL TRANSFER PROTEIN"/>
    <property type="match status" value="1"/>
</dbReference>
<keyword evidence="3" id="KW-1185">Reference proteome</keyword>
<protein>
    <submittedName>
        <fullName evidence="2">Uncharacterized protein</fullName>
    </submittedName>
</protein>
<dbReference type="AlphaFoldDB" id="A0A7I8IKN7"/>
<proteinExistence type="predicted"/>
<dbReference type="Proteomes" id="UP001189122">
    <property type="component" value="Unassembled WGS sequence"/>
</dbReference>
<reference evidence="2 3" key="1">
    <citation type="submission" date="2019-12" db="EMBL/GenBank/DDBJ databases">
        <authorList>
            <person name="Scholz U."/>
            <person name="Mascher M."/>
            <person name="Fiebig A."/>
        </authorList>
    </citation>
    <scope>NUCLEOTIDE SEQUENCE</scope>
</reference>
<dbReference type="EMBL" id="CACRZD030000004">
    <property type="protein sequence ID" value="CAA6658441.1"/>
    <property type="molecule type" value="Genomic_DNA"/>
</dbReference>
<dbReference type="GO" id="GO:0032934">
    <property type="term" value="F:sterol binding"/>
    <property type="evidence" value="ECO:0007669"/>
    <property type="project" value="InterPro"/>
</dbReference>